<dbReference type="AlphaFoldDB" id="A0A1M5Z1C7"/>
<dbReference type="SUPFAM" id="SSF54523">
    <property type="entry name" value="Pili subunits"/>
    <property type="match status" value="1"/>
</dbReference>
<gene>
    <name evidence="2" type="ORF">SAMN02746098_02843</name>
</gene>
<dbReference type="Pfam" id="PF07963">
    <property type="entry name" value="N_methyl"/>
    <property type="match status" value="1"/>
</dbReference>
<feature type="transmembrane region" description="Helical" evidence="1">
    <location>
        <begin position="12"/>
        <end position="30"/>
    </location>
</feature>
<dbReference type="NCBIfam" id="TIGR02532">
    <property type="entry name" value="IV_pilin_GFxxxE"/>
    <property type="match status" value="1"/>
</dbReference>
<accession>A0A1M5Z1C7</accession>
<dbReference type="InterPro" id="IPR012902">
    <property type="entry name" value="N_methyl_site"/>
</dbReference>
<dbReference type="EMBL" id="FQXJ01000009">
    <property type="protein sequence ID" value="SHI17954.1"/>
    <property type="molecule type" value="Genomic_DNA"/>
</dbReference>
<dbReference type="RefSeq" id="WP_073030378.1">
    <property type="nucleotide sequence ID" value="NZ_FQXJ01000009.1"/>
</dbReference>
<dbReference type="STRING" id="1121420.SAMN02746098_02843"/>
<evidence type="ECO:0000256" key="1">
    <source>
        <dbReference type="SAM" id="Phobius"/>
    </source>
</evidence>
<dbReference type="Proteomes" id="UP000183954">
    <property type="component" value="Unassembled WGS sequence"/>
</dbReference>
<sequence>MIKSSKEGGYTLTELMIVIAIVGVLAFPEVEQVRTAAKLTGVQGNFRSVITTIYGLQNSDDVATKLTSYFGNSLYPEVEDMTNPITNKMGVATALAPAKESTPAVYVLDGTLTAVPSEVKQPEYKGAVVAIIHADNIITVYGCDETGRLMTGLQKTIQL</sequence>
<keyword evidence="1" id="KW-0812">Transmembrane</keyword>
<dbReference type="OrthoDB" id="1819208at2"/>
<dbReference type="InterPro" id="IPR045584">
    <property type="entry name" value="Pilin-like"/>
</dbReference>
<proteinExistence type="predicted"/>
<evidence type="ECO:0000313" key="2">
    <source>
        <dbReference type="EMBL" id="SHI17954.1"/>
    </source>
</evidence>
<dbReference type="Gene3D" id="3.30.700.10">
    <property type="entry name" value="Glycoprotein, Type 4 Pilin"/>
    <property type="match status" value="1"/>
</dbReference>
<evidence type="ECO:0000313" key="3">
    <source>
        <dbReference type="Proteomes" id="UP000183954"/>
    </source>
</evidence>
<organism evidence="2 3">
    <name type="scientific">Desulfosporosinus lacus DSM 15449</name>
    <dbReference type="NCBI Taxonomy" id="1121420"/>
    <lineage>
        <taxon>Bacteria</taxon>
        <taxon>Bacillati</taxon>
        <taxon>Bacillota</taxon>
        <taxon>Clostridia</taxon>
        <taxon>Eubacteriales</taxon>
        <taxon>Desulfitobacteriaceae</taxon>
        <taxon>Desulfosporosinus</taxon>
    </lineage>
</organism>
<name>A0A1M5Z1C7_9FIRM</name>
<keyword evidence="1" id="KW-0472">Membrane</keyword>
<reference evidence="3" key="1">
    <citation type="submission" date="2016-11" db="EMBL/GenBank/DDBJ databases">
        <authorList>
            <person name="Varghese N."/>
            <person name="Submissions S."/>
        </authorList>
    </citation>
    <scope>NUCLEOTIDE SEQUENCE [LARGE SCALE GENOMIC DNA]</scope>
    <source>
        <strain evidence="3">DSM 15449</strain>
    </source>
</reference>
<protein>
    <submittedName>
        <fullName evidence="2">Prepilin-type N-terminal cleavage/methylation domain-containing protein</fullName>
    </submittedName>
</protein>
<keyword evidence="1" id="KW-1133">Transmembrane helix</keyword>
<keyword evidence="3" id="KW-1185">Reference proteome</keyword>